<dbReference type="Pfam" id="PF14278">
    <property type="entry name" value="TetR_C_8"/>
    <property type="match status" value="1"/>
</dbReference>
<dbReference type="Proteomes" id="UP000195985">
    <property type="component" value="Unassembled WGS sequence"/>
</dbReference>
<gene>
    <name evidence="4" type="ORF">TPAS_785</name>
</gene>
<evidence type="ECO:0000256" key="1">
    <source>
        <dbReference type="ARBA" id="ARBA00023125"/>
    </source>
</evidence>
<dbReference type="EMBL" id="FWEY01000002">
    <property type="protein sequence ID" value="SLM51110.1"/>
    <property type="molecule type" value="Genomic_DNA"/>
</dbReference>
<accession>A0A1W1IDN8</accession>
<dbReference type="RefSeq" id="WP_086941974.1">
    <property type="nucleotide sequence ID" value="NZ_FONM01000013.1"/>
</dbReference>
<evidence type="ECO:0000313" key="5">
    <source>
        <dbReference type="Proteomes" id="UP000195985"/>
    </source>
</evidence>
<reference evidence="5" key="1">
    <citation type="submission" date="2016-04" db="EMBL/GenBank/DDBJ databases">
        <authorList>
            <person name="Strepis N."/>
        </authorList>
    </citation>
    <scope>NUCLEOTIDE SEQUENCE [LARGE SCALE GENOMIC DNA]</scope>
</reference>
<name>A0A1W1IDN8_9LACT</name>
<keyword evidence="1 2" id="KW-0238">DNA-binding</keyword>
<dbReference type="PANTHER" id="PTHR43479:SF7">
    <property type="entry name" value="TETR-FAMILY TRANSCRIPTIONAL REGULATOR"/>
    <property type="match status" value="1"/>
</dbReference>
<dbReference type="PANTHER" id="PTHR43479">
    <property type="entry name" value="ACREF/ENVCD OPERON REPRESSOR-RELATED"/>
    <property type="match status" value="1"/>
</dbReference>
<keyword evidence="5" id="KW-1185">Reference proteome</keyword>
<dbReference type="InterPro" id="IPR050624">
    <property type="entry name" value="HTH-type_Tx_Regulator"/>
</dbReference>
<evidence type="ECO:0000256" key="2">
    <source>
        <dbReference type="PROSITE-ProRule" id="PRU00335"/>
    </source>
</evidence>
<evidence type="ECO:0000313" key="4">
    <source>
        <dbReference type="EMBL" id="SLM51110.1"/>
    </source>
</evidence>
<dbReference type="Pfam" id="PF00440">
    <property type="entry name" value="TetR_N"/>
    <property type="match status" value="1"/>
</dbReference>
<dbReference type="AlphaFoldDB" id="A0A1W1IDN8"/>
<dbReference type="InterPro" id="IPR001647">
    <property type="entry name" value="HTH_TetR"/>
</dbReference>
<proteinExistence type="predicted"/>
<dbReference type="OrthoDB" id="9810250at2"/>
<protein>
    <recommendedName>
        <fullName evidence="3">HTH tetR-type domain-containing protein</fullName>
    </recommendedName>
</protein>
<sequence length="184" mass="21808">MTKVDRRILKSQEALKKAIIELMAEKNLDQITVQDIADRADVSRKTFYLRYLDKFDLLDKLIEEHINEMQIMCESANEMDYLDGSVSWFEYFESNYSFFSAMLDSKGAPFFRTRFLDFLIKDMKNGWDINVNEGKNAGLNEEVILHFFATAYLGAVEWWFKNEKPCPPHVMEYQMRVLLERNLE</sequence>
<evidence type="ECO:0000259" key="3">
    <source>
        <dbReference type="PROSITE" id="PS50977"/>
    </source>
</evidence>
<feature type="domain" description="HTH tetR-type" evidence="3">
    <location>
        <begin position="9"/>
        <end position="69"/>
    </location>
</feature>
<dbReference type="SUPFAM" id="SSF46689">
    <property type="entry name" value="Homeodomain-like"/>
    <property type="match status" value="1"/>
</dbReference>
<dbReference type="GO" id="GO:0003677">
    <property type="term" value="F:DNA binding"/>
    <property type="evidence" value="ECO:0007669"/>
    <property type="project" value="UniProtKB-UniRule"/>
</dbReference>
<dbReference type="InterPro" id="IPR039532">
    <property type="entry name" value="TetR_C_Firmicutes"/>
</dbReference>
<feature type="DNA-binding region" description="H-T-H motif" evidence="2">
    <location>
        <begin position="32"/>
        <end position="51"/>
    </location>
</feature>
<dbReference type="InterPro" id="IPR009057">
    <property type="entry name" value="Homeodomain-like_sf"/>
</dbReference>
<dbReference type="PROSITE" id="PS50977">
    <property type="entry name" value="HTH_TETR_2"/>
    <property type="match status" value="1"/>
</dbReference>
<dbReference type="STRING" id="43064.SAMN04488086_11329"/>
<dbReference type="Gene3D" id="1.10.357.10">
    <property type="entry name" value="Tetracycline Repressor, domain 2"/>
    <property type="match status" value="1"/>
</dbReference>
<organism evidence="4 5">
    <name type="scientific">Trichococcus pasteurii</name>
    <dbReference type="NCBI Taxonomy" id="43064"/>
    <lineage>
        <taxon>Bacteria</taxon>
        <taxon>Bacillati</taxon>
        <taxon>Bacillota</taxon>
        <taxon>Bacilli</taxon>
        <taxon>Lactobacillales</taxon>
        <taxon>Carnobacteriaceae</taxon>
        <taxon>Trichococcus</taxon>
    </lineage>
</organism>